<evidence type="ECO:0000256" key="1">
    <source>
        <dbReference type="ARBA" id="ARBA00001926"/>
    </source>
</evidence>
<evidence type="ECO:0000256" key="18">
    <source>
        <dbReference type="ARBA" id="ARBA00023065"/>
    </source>
</evidence>
<evidence type="ECO:0000256" key="14">
    <source>
        <dbReference type="ARBA" id="ARBA00022982"/>
    </source>
</evidence>
<evidence type="ECO:0000256" key="17">
    <source>
        <dbReference type="ARBA" id="ARBA00023004"/>
    </source>
</evidence>
<evidence type="ECO:0000256" key="6">
    <source>
        <dbReference type="ARBA" id="ARBA00022475"/>
    </source>
</evidence>
<keyword evidence="7" id="KW-0997">Cell inner membrane</keyword>
<evidence type="ECO:0000256" key="16">
    <source>
        <dbReference type="ARBA" id="ARBA00023002"/>
    </source>
</evidence>
<dbReference type="PROSITE" id="PS51007">
    <property type="entry name" value="CYTC"/>
    <property type="match status" value="2"/>
</dbReference>
<gene>
    <name evidence="23" type="ORF">MNB_SUP05-SYMBIONT-4-318</name>
</gene>
<dbReference type="GO" id="GO:0006119">
    <property type="term" value="P:oxidative phosphorylation"/>
    <property type="evidence" value="ECO:0007669"/>
    <property type="project" value="UniProtKB-UniPathway"/>
</dbReference>
<dbReference type="GO" id="GO:0009055">
    <property type="term" value="F:electron transfer activity"/>
    <property type="evidence" value="ECO:0007669"/>
    <property type="project" value="InterPro"/>
</dbReference>
<dbReference type="PIRSF" id="PIRSF000006">
    <property type="entry name" value="Cbb3-Cox_fixP"/>
    <property type="match status" value="1"/>
</dbReference>
<evidence type="ECO:0000256" key="11">
    <source>
        <dbReference type="ARBA" id="ARBA00022723"/>
    </source>
</evidence>
<dbReference type="InterPro" id="IPR004678">
    <property type="entry name" value="Cyt_c_oxidase_cbb3_su3"/>
</dbReference>
<evidence type="ECO:0000256" key="12">
    <source>
        <dbReference type="ARBA" id="ARBA00022737"/>
    </source>
</evidence>
<keyword evidence="18" id="KW-0406">Ion transport</keyword>
<evidence type="ECO:0000256" key="7">
    <source>
        <dbReference type="ARBA" id="ARBA00022519"/>
    </source>
</evidence>
<evidence type="ECO:0000256" key="9">
    <source>
        <dbReference type="ARBA" id="ARBA00022660"/>
    </source>
</evidence>
<dbReference type="EMBL" id="FPHY01000120">
    <property type="protein sequence ID" value="SFV86895.1"/>
    <property type="molecule type" value="Genomic_DNA"/>
</dbReference>
<evidence type="ECO:0000256" key="15">
    <source>
        <dbReference type="ARBA" id="ARBA00022989"/>
    </source>
</evidence>
<dbReference type="InterPro" id="IPR036909">
    <property type="entry name" value="Cyt_c-like_dom_sf"/>
</dbReference>
<keyword evidence="14" id="KW-0249">Electron transport</keyword>
<dbReference type="UniPathway" id="UPA00705"/>
<keyword evidence="9" id="KW-0679">Respiratory chain</keyword>
<evidence type="ECO:0000256" key="2">
    <source>
        <dbReference type="ARBA" id="ARBA00004533"/>
    </source>
</evidence>
<keyword evidence="8" id="KW-0349">Heme</keyword>
<dbReference type="SUPFAM" id="SSF46626">
    <property type="entry name" value="Cytochrome c"/>
    <property type="match status" value="2"/>
</dbReference>
<evidence type="ECO:0000256" key="19">
    <source>
        <dbReference type="ARBA" id="ARBA00023136"/>
    </source>
</evidence>
<comment type="cofactor">
    <cofactor evidence="1">
        <name>heme c</name>
        <dbReference type="ChEBI" id="CHEBI:61717"/>
    </cofactor>
</comment>
<dbReference type="Pfam" id="PF14715">
    <property type="entry name" value="FixP_N"/>
    <property type="match status" value="1"/>
</dbReference>
<dbReference type="Gene3D" id="6.10.280.130">
    <property type="match status" value="1"/>
</dbReference>
<keyword evidence="19 21" id="KW-0472">Membrane</keyword>
<keyword evidence="5" id="KW-0813">Transport</keyword>
<keyword evidence="12" id="KW-0677">Repeat</keyword>
<feature type="transmembrane region" description="Helical" evidence="21">
    <location>
        <begin position="12"/>
        <end position="32"/>
    </location>
</feature>
<keyword evidence="15 21" id="KW-1133">Transmembrane helix</keyword>
<dbReference type="GO" id="GO:0005506">
    <property type="term" value="F:iron ion binding"/>
    <property type="evidence" value="ECO:0007669"/>
    <property type="project" value="InterPro"/>
</dbReference>
<evidence type="ECO:0000256" key="10">
    <source>
        <dbReference type="ARBA" id="ARBA00022692"/>
    </source>
</evidence>
<proteinExistence type="inferred from homology"/>
<evidence type="ECO:0000256" key="13">
    <source>
        <dbReference type="ARBA" id="ARBA00022781"/>
    </source>
</evidence>
<dbReference type="GO" id="GO:0020037">
    <property type="term" value="F:heme binding"/>
    <property type="evidence" value="ECO:0007669"/>
    <property type="project" value="InterPro"/>
</dbReference>
<dbReference type="Pfam" id="PF13442">
    <property type="entry name" value="Cytochrome_CBB3"/>
    <property type="match status" value="2"/>
</dbReference>
<dbReference type="NCBIfam" id="TIGR00782">
    <property type="entry name" value="ccoP"/>
    <property type="match status" value="1"/>
</dbReference>
<accession>A0A1W1DYW7</accession>
<dbReference type="PANTHER" id="PTHR33751">
    <property type="entry name" value="CBB3-TYPE CYTOCHROME C OXIDASE SUBUNIT FIXP"/>
    <property type="match status" value="1"/>
</dbReference>
<dbReference type="GO" id="GO:0016491">
    <property type="term" value="F:oxidoreductase activity"/>
    <property type="evidence" value="ECO:0007669"/>
    <property type="project" value="UniProtKB-KW"/>
</dbReference>
<evidence type="ECO:0000256" key="21">
    <source>
        <dbReference type="SAM" id="Phobius"/>
    </source>
</evidence>
<feature type="domain" description="Cytochrome c" evidence="22">
    <location>
        <begin position="125"/>
        <end position="204"/>
    </location>
</feature>
<keyword evidence="6" id="KW-1003">Cell membrane</keyword>
<comment type="similarity">
    <text evidence="4">Belongs to the CcoP / FixP family.</text>
</comment>
<reference evidence="23" key="1">
    <citation type="submission" date="2016-10" db="EMBL/GenBank/DDBJ databases">
        <authorList>
            <person name="de Groot N.N."/>
        </authorList>
    </citation>
    <scope>NUCLEOTIDE SEQUENCE</scope>
</reference>
<comment type="pathway">
    <text evidence="3">Energy metabolism; oxidative phosphorylation.</text>
</comment>
<name>A0A1W1DYW7_9ZZZZ</name>
<dbReference type="PRINTS" id="PR00605">
    <property type="entry name" value="CYTCHROMECIC"/>
</dbReference>
<feature type="domain" description="Cytochrome c" evidence="22">
    <location>
        <begin position="211"/>
        <end position="292"/>
    </location>
</feature>
<dbReference type="GO" id="GO:0005886">
    <property type="term" value="C:plasma membrane"/>
    <property type="evidence" value="ECO:0007669"/>
    <property type="project" value="UniProtKB-SubCell"/>
</dbReference>
<evidence type="ECO:0000256" key="8">
    <source>
        <dbReference type="ARBA" id="ARBA00022617"/>
    </source>
</evidence>
<dbReference type="Gene3D" id="1.10.760.10">
    <property type="entry name" value="Cytochrome c-like domain"/>
    <property type="match status" value="2"/>
</dbReference>
<dbReference type="InterPro" id="IPR050597">
    <property type="entry name" value="Cytochrome_c_Oxidase_Subunit"/>
</dbReference>
<dbReference type="AlphaFoldDB" id="A0A1W1DYW7"/>
<evidence type="ECO:0000256" key="5">
    <source>
        <dbReference type="ARBA" id="ARBA00022448"/>
    </source>
</evidence>
<dbReference type="InterPro" id="IPR009056">
    <property type="entry name" value="Cyt_c-like_dom"/>
</dbReference>
<dbReference type="InterPro" id="IPR032858">
    <property type="entry name" value="CcoP_N"/>
</dbReference>
<evidence type="ECO:0000256" key="20">
    <source>
        <dbReference type="ARBA" id="ARBA00029635"/>
    </source>
</evidence>
<sequence>MANLPFFWQSVVVILTAGGLIYLLTLGISIYFSKASDVHDVSWDETLEEGINPAPAWWFWLGISAAIFAIIYMIFYPSFGNYKGLLGSSNVQEYAEHKENIDDEYYKELDTLKHSDMATLRLNADAMKLASNTFAQYCASCHTGSAEGQTNFPNLTDNAWIWGGSVEQITQSITHGRKAAMPSWGPVLGEEGVNNVANYVKSIADNTYSKDKHAVGKAKFQQFCIACHGAKLQGNPMFGAPNLGDGAWIYGGDLDSIKASITKGRNGVMPAHKDRLTPLQIKLLAAWLSRNN</sequence>
<keyword evidence="17" id="KW-0408">Iron</keyword>
<organism evidence="23">
    <name type="scientific">hydrothermal vent metagenome</name>
    <dbReference type="NCBI Taxonomy" id="652676"/>
    <lineage>
        <taxon>unclassified sequences</taxon>
        <taxon>metagenomes</taxon>
        <taxon>ecological metagenomes</taxon>
    </lineage>
</organism>
<dbReference type="InterPro" id="IPR038414">
    <property type="entry name" value="CcoP_N_sf"/>
</dbReference>
<keyword evidence="11" id="KW-0479">Metal-binding</keyword>
<comment type="subcellular location">
    <subcellularLocation>
        <location evidence="2">Cell inner membrane</location>
    </subcellularLocation>
</comment>
<evidence type="ECO:0000256" key="3">
    <source>
        <dbReference type="ARBA" id="ARBA00004673"/>
    </source>
</evidence>
<feature type="transmembrane region" description="Helical" evidence="21">
    <location>
        <begin position="57"/>
        <end position="76"/>
    </location>
</feature>
<dbReference type="InterPro" id="IPR008168">
    <property type="entry name" value="Cyt_C_IC"/>
</dbReference>
<evidence type="ECO:0000259" key="22">
    <source>
        <dbReference type="PROSITE" id="PS51007"/>
    </source>
</evidence>
<evidence type="ECO:0000256" key="4">
    <source>
        <dbReference type="ARBA" id="ARBA00006113"/>
    </source>
</evidence>
<keyword evidence="10 21" id="KW-0812">Transmembrane</keyword>
<protein>
    <recommendedName>
        <fullName evidence="20">Cytochrome c oxidase subunit III</fullName>
    </recommendedName>
</protein>
<dbReference type="PANTHER" id="PTHR33751:SF1">
    <property type="entry name" value="CBB3-TYPE CYTOCHROME C OXIDASE SUBUNIT FIXP"/>
    <property type="match status" value="1"/>
</dbReference>
<dbReference type="GO" id="GO:1902600">
    <property type="term" value="P:proton transmembrane transport"/>
    <property type="evidence" value="ECO:0007669"/>
    <property type="project" value="UniProtKB-KW"/>
</dbReference>
<keyword evidence="16 23" id="KW-0560">Oxidoreductase</keyword>
<keyword evidence="13" id="KW-0375">Hydrogen ion transport</keyword>
<evidence type="ECO:0000313" key="23">
    <source>
        <dbReference type="EMBL" id="SFV86895.1"/>
    </source>
</evidence>